<keyword evidence="1" id="KW-0812">Transmembrane</keyword>
<reference evidence="4" key="1">
    <citation type="submission" date="2017-01" db="EMBL/GenBank/DDBJ databases">
        <authorList>
            <person name="Varghese N."/>
            <person name="Submissions S."/>
        </authorList>
    </citation>
    <scope>NUCLEOTIDE SEQUENCE [LARGE SCALE GENOMIC DNA]</scope>
    <source>
        <strain evidence="4">MNA4</strain>
    </source>
</reference>
<dbReference type="Proteomes" id="UP000187550">
    <property type="component" value="Unassembled WGS sequence"/>
</dbReference>
<feature type="transmembrane region" description="Helical" evidence="1">
    <location>
        <begin position="12"/>
        <end position="31"/>
    </location>
</feature>
<evidence type="ECO:0000259" key="2">
    <source>
        <dbReference type="Pfam" id="PF04024"/>
    </source>
</evidence>
<feature type="domain" description="Phage shock protein PspC N-terminal" evidence="2">
    <location>
        <begin position="3"/>
        <end position="54"/>
    </location>
</feature>
<evidence type="ECO:0000313" key="4">
    <source>
        <dbReference type="Proteomes" id="UP000187550"/>
    </source>
</evidence>
<dbReference type="AlphaFoldDB" id="A0A1U7PS38"/>
<accession>A0A1U7PS38</accession>
<gene>
    <name evidence="3" type="ORF">SAMN05428946_2279</name>
</gene>
<organism evidence="3 4">
    <name type="scientific">Edaphobacillus lindanitolerans</name>
    <dbReference type="NCBI Taxonomy" id="550447"/>
    <lineage>
        <taxon>Bacteria</taxon>
        <taxon>Bacillati</taxon>
        <taxon>Bacillota</taxon>
        <taxon>Bacilli</taxon>
        <taxon>Bacillales</taxon>
        <taxon>Bacillaceae</taxon>
        <taxon>Edaphobacillus</taxon>
    </lineage>
</organism>
<keyword evidence="4" id="KW-1185">Reference proteome</keyword>
<protein>
    <submittedName>
        <fullName evidence="3">Phage shock protein C (PspC) family protein</fullName>
    </submittedName>
</protein>
<sequence length="59" mass="6297">MTKLARSLNDKALFGVCSGIAAFIGISPFWIRLLFLLTPASPLIYLGLAITLPPDPAPL</sequence>
<dbReference type="EMBL" id="FTPL01000003">
    <property type="protein sequence ID" value="SIT88470.1"/>
    <property type="molecule type" value="Genomic_DNA"/>
</dbReference>
<evidence type="ECO:0000313" key="3">
    <source>
        <dbReference type="EMBL" id="SIT88470.1"/>
    </source>
</evidence>
<dbReference type="InterPro" id="IPR007168">
    <property type="entry name" value="Phageshock_PspC_N"/>
</dbReference>
<keyword evidence="1" id="KW-1133">Transmembrane helix</keyword>
<dbReference type="RefSeq" id="WP_076758989.1">
    <property type="nucleotide sequence ID" value="NZ_FTPL01000003.1"/>
</dbReference>
<dbReference type="STRING" id="550447.SAMN05428946_2279"/>
<evidence type="ECO:0000256" key="1">
    <source>
        <dbReference type="SAM" id="Phobius"/>
    </source>
</evidence>
<dbReference type="Pfam" id="PF04024">
    <property type="entry name" value="PspC"/>
    <property type="match status" value="1"/>
</dbReference>
<keyword evidence="1" id="KW-0472">Membrane</keyword>
<dbReference type="OrthoDB" id="9815286at2"/>
<proteinExistence type="predicted"/>
<name>A0A1U7PS38_9BACI</name>